<dbReference type="Proteomes" id="UP000243478">
    <property type="component" value="Unassembled WGS sequence"/>
</dbReference>
<organism evidence="1 2">
    <name type="scientific">Stenotrophomonas maltophilia</name>
    <name type="common">Pseudomonas maltophilia</name>
    <name type="synonym">Xanthomonas maltophilia</name>
    <dbReference type="NCBI Taxonomy" id="40324"/>
    <lineage>
        <taxon>Bacteria</taxon>
        <taxon>Pseudomonadati</taxon>
        <taxon>Pseudomonadota</taxon>
        <taxon>Gammaproteobacteria</taxon>
        <taxon>Lysobacterales</taxon>
        <taxon>Lysobacteraceae</taxon>
        <taxon>Stenotrophomonas</taxon>
        <taxon>Stenotrophomonas maltophilia group</taxon>
    </lineage>
</organism>
<name>A0A0F5ZQ77_STEMA</name>
<dbReference type="EMBL" id="JZRZ01000001">
    <property type="protein sequence ID" value="KKD57799.1"/>
    <property type="molecule type" value="Genomic_DNA"/>
</dbReference>
<protein>
    <submittedName>
        <fullName evidence="1">Uncharacterized protein</fullName>
    </submittedName>
</protein>
<accession>A0A0F5ZQ77</accession>
<evidence type="ECO:0000313" key="1">
    <source>
        <dbReference type="EMBL" id="KKD57799.1"/>
    </source>
</evidence>
<comment type="caution">
    <text evidence="1">The sequence shown here is derived from an EMBL/GenBank/DDBJ whole genome shotgun (WGS) entry which is preliminary data.</text>
</comment>
<evidence type="ECO:0000313" key="2">
    <source>
        <dbReference type="Proteomes" id="UP000243478"/>
    </source>
</evidence>
<sequence>MRWVWTLVHTFQPCQPGLAPTRTVLRPVRRESAGFQPGNAVLQLQLAPLQALGFQLVLAVGGHAGDLFIQQAVLGAQGGEAFDNLGGVVGIHGFEDTQR</sequence>
<dbReference type="PATRIC" id="fig|40324.63.peg.104"/>
<proteinExistence type="predicted"/>
<dbReference type="AlphaFoldDB" id="A0A0F5ZQ77"/>
<reference evidence="1 2" key="1">
    <citation type="submission" date="2015-03" db="EMBL/GenBank/DDBJ databases">
        <title>Draft genome of Stenotrophomonas maltophila isolated from urine specimen.</title>
        <authorList>
            <person name="Murugan N."/>
            <person name="Malathi J."/>
            <person name="Umashankar V."/>
            <person name="Madhavan H."/>
        </authorList>
    </citation>
    <scope>NUCLEOTIDE SEQUENCE [LARGE SCALE GENOMIC DNA]</scope>
    <source>
        <strain evidence="1 2">JMNMN1</strain>
    </source>
</reference>
<gene>
    <name evidence="1" type="ORF">VM57_00280</name>
</gene>